<evidence type="ECO:0000256" key="5">
    <source>
        <dbReference type="PIRNR" id="PIRNR029171"/>
    </source>
</evidence>
<comment type="similarity">
    <text evidence="5">Belongs to the AB hydrolase superfamily. Lipase family.</text>
</comment>
<accession>M3HR57</accession>
<dbReference type="InterPro" id="IPR029058">
    <property type="entry name" value="AB_hydrolase_fold"/>
</dbReference>
<comment type="catalytic activity">
    <reaction evidence="4">
        <text>a triacylglycerol + H2O = a diacylglycerol + a fatty acid + H(+)</text>
        <dbReference type="Rhea" id="RHEA:12044"/>
        <dbReference type="ChEBI" id="CHEBI:15377"/>
        <dbReference type="ChEBI" id="CHEBI:15378"/>
        <dbReference type="ChEBI" id="CHEBI:17855"/>
        <dbReference type="ChEBI" id="CHEBI:18035"/>
        <dbReference type="ChEBI" id="CHEBI:28868"/>
        <dbReference type="EC" id="3.1.1.3"/>
    </reaction>
    <physiologicalReaction direction="left-to-right" evidence="4">
        <dbReference type="Rhea" id="RHEA:12045"/>
    </physiologicalReaction>
</comment>
<evidence type="ECO:0000313" key="7">
    <source>
        <dbReference type="Proteomes" id="UP000011777"/>
    </source>
</evidence>
<organism evidence="6 7">
    <name type="scientific">Candida maltosa (strain Xu316)</name>
    <name type="common">Yeast</name>
    <dbReference type="NCBI Taxonomy" id="1245528"/>
    <lineage>
        <taxon>Eukaryota</taxon>
        <taxon>Fungi</taxon>
        <taxon>Dikarya</taxon>
        <taxon>Ascomycota</taxon>
        <taxon>Saccharomycotina</taxon>
        <taxon>Pichiomycetes</taxon>
        <taxon>Debaryomycetaceae</taxon>
        <taxon>Candida/Lodderomyces clade</taxon>
        <taxon>Candida</taxon>
    </lineage>
</organism>
<evidence type="ECO:0000256" key="4">
    <source>
        <dbReference type="ARBA" id="ARBA00023369"/>
    </source>
</evidence>
<dbReference type="EMBL" id="AOGT01000422">
    <property type="protein sequence ID" value="EMG49992.1"/>
    <property type="molecule type" value="Genomic_DNA"/>
</dbReference>
<dbReference type="Gene3D" id="3.40.50.1820">
    <property type="entry name" value="alpha/beta hydrolase"/>
    <property type="match status" value="1"/>
</dbReference>
<dbReference type="SUPFAM" id="SSF53474">
    <property type="entry name" value="alpha/beta-Hydrolases"/>
    <property type="match status" value="1"/>
</dbReference>
<evidence type="ECO:0000256" key="2">
    <source>
        <dbReference type="ARBA" id="ARBA00023157"/>
    </source>
</evidence>
<comment type="caution">
    <text evidence="6">The sequence shown here is derived from an EMBL/GenBank/DDBJ whole genome shotgun (WGS) entry which is preliminary data.</text>
</comment>
<dbReference type="OrthoDB" id="2373480at2759"/>
<evidence type="ECO:0000313" key="6">
    <source>
        <dbReference type="EMBL" id="EMG49992.1"/>
    </source>
</evidence>
<dbReference type="Pfam" id="PF03583">
    <property type="entry name" value="LIP"/>
    <property type="match status" value="1"/>
</dbReference>
<dbReference type="OMA" id="WITGSAN"/>
<keyword evidence="5" id="KW-0443">Lipid metabolism</keyword>
<dbReference type="PANTHER" id="PTHR34853">
    <property type="match status" value="1"/>
</dbReference>
<dbReference type="eggNOG" id="ENOG502S2P7">
    <property type="taxonomic scope" value="Eukaryota"/>
</dbReference>
<dbReference type="Gene3D" id="1.10.260.130">
    <property type="match status" value="1"/>
</dbReference>
<dbReference type="InterPro" id="IPR005152">
    <property type="entry name" value="Lipase_secreted"/>
</dbReference>
<gene>
    <name evidence="6" type="ORF">G210_5017</name>
</gene>
<keyword evidence="1 5" id="KW-0732">Signal</keyword>
<evidence type="ECO:0000256" key="3">
    <source>
        <dbReference type="ARBA" id="ARBA00023180"/>
    </source>
</evidence>
<name>M3HR57_CANMX</name>
<keyword evidence="5" id="KW-0442">Lipid degradation</keyword>
<dbReference type="HOGENOM" id="CLU_029538_5_0_1"/>
<keyword evidence="7" id="KW-1185">Reference proteome</keyword>
<feature type="chain" id="PRO_5013433667" description="Lipase" evidence="5">
    <location>
        <begin position="17"/>
        <end position="465"/>
    </location>
</feature>
<proteinExistence type="inferred from homology"/>
<feature type="signal peptide" evidence="5">
    <location>
        <begin position="1"/>
        <end position="16"/>
    </location>
</feature>
<dbReference type="STRING" id="1245528.M3HR57"/>
<dbReference type="PANTHER" id="PTHR34853:SF1">
    <property type="entry name" value="LIPASE 5"/>
    <property type="match status" value="1"/>
</dbReference>
<evidence type="ECO:0000256" key="1">
    <source>
        <dbReference type="ARBA" id="ARBA00022729"/>
    </source>
</evidence>
<keyword evidence="5" id="KW-0964">Secreted</keyword>
<keyword evidence="3" id="KW-0325">Glycoprotein</keyword>
<dbReference type="EC" id="3.1.1.3" evidence="5"/>
<protein>
    <recommendedName>
        <fullName evidence="5">Lipase</fullName>
        <ecNumber evidence="5">3.1.1.3</ecNumber>
    </recommendedName>
</protein>
<dbReference type="AlphaFoldDB" id="M3HR57"/>
<reference evidence="6 7" key="1">
    <citation type="submission" date="2013-02" db="EMBL/GenBank/DDBJ databases">
        <title>Genome sequence of Candida maltosa Xu316, a potential industrial strain for xylitol and ethanol production.</title>
        <authorList>
            <person name="Yu J."/>
            <person name="Wang Q."/>
            <person name="Geng X."/>
            <person name="Bao W."/>
            <person name="He P."/>
            <person name="Cai J."/>
        </authorList>
    </citation>
    <scope>NUCLEOTIDE SEQUENCE [LARGE SCALE GENOMIC DNA]</scope>
    <source>
        <strain evidence="7">Xu316</strain>
    </source>
</reference>
<sequence length="465" mass="50810">MKYFLSLLILLAFAFASPVTLVAPSHDNFYTPPDGYEDAAPGEILKIRKTPNPLSSAFFEISIKNSWQLLLRSEDSFGNATAIVSTVIEPYNADPSKVLSYQTFEDAANINCSPSYGMQFGSPFSTIATQTEMTLMVPMLNAGYYIVSPDYEGPKSSFSAGRQSGHAVLDSIRAVLGSGNFTGIENDAKVAMWGYSGGSIASGWAAALQPKYAPELEDNLIGVALGGFVTNITATAEAIDGGLFSGFLPIMLNGLAHEYPDFKETVYEQVNANDSNSLELGSELCMAPSILQFPYTYFFQGEERYFSKGFEFFDIPVIKDTINENSLVNMDKDYTPQIPVFVYHGTLDAIVPIVNVKKTYANWCSWGIKSFEFAEDILNGHMTETFLGAPAAMTWLEARFNGEDPVQGCVHDVRVSNLFYPNISESTHSYFSGIYDAFEGLNLGPGLNSDNVTESGLFGLLGKFV</sequence>
<dbReference type="PIRSF" id="PIRSF029171">
    <property type="entry name" value="Esterase_LipA"/>
    <property type="match status" value="1"/>
</dbReference>
<keyword evidence="2" id="KW-1015">Disulfide bond</keyword>
<dbReference type="GO" id="GO:0016042">
    <property type="term" value="P:lipid catabolic process"/>
    <property type="evidence" value="ECO:0007669"/>
    <property type="project" value="UniProtKB-UniRule"/>
</dbReference>
<dbReference type="GO" id="GO:0004806">
    <property type="term" value="F:triacylglycerol lipase activity"/>
    <property type="evidence" value="ECO:0007669"/>
    <property type="project" value="UniProtKB-UniRule"/>
</dbReference>
<dbReference type="Proteomes" id="UP000011777">
    <property type="component" value="Unassembled WGS sequence"/>
</dbReference>